<evidence type="ECO:0000313" key="7">
    <source>
        <dbReference type="EMBL" id="KAI6661490.1"/>
    </source>
</evidence>
<comment type="function">
    <text evidence="6">Component of the Mediator complex, a coactivator involved in the regulated transcription of nearly all RNA polymerase II-dependent genes. Mediator functions as a bridge to convey information from gene-specific regulatory proteins to the basal RNA polymerase II transcription machinery. Mediator is recruited to promoters by direct interactions with regulatory proteins and serves as a scaffold for the assembly of a functional pre-initiation complex with RNA polymerase II and the general transcription factors.</text>
</comment>
<comment type="subunit">
    <text evidence="6">Component of the Mediator complex.</text>
</comment>
<evidence type="ECO:0000256" key="3">
    <source>
        <dbReference type="ARBA" id="ARBA00019621"/>
    </source>
</evidence>
<dbReference type="Gene3D" id="1.10.287.3490">
    <property type="match status" value="1"/>
</dbReference>
<name>A0AAV7KKL7_9METZ</name>
<keyword evidence="6" id="KW-0805">Transcription regulation</keyword>
<keyword evidence="8" id="KW-1185">Reference proteome</keyword>
<comment type="caution">
    <text evidence="7">The sequence shown here is derived from an EMBL/GenBank/DDBJ whole genome shotgun (WGS) entry which is preliminary data.</text>
</comment>
<dbReference type="AlphaFoldDB" id="A0AAV7KKL7"/>
<dbReference type="Pfam" id="PF10280">
    <property type="entry name" value="Med11"/>
    <property type="match status" value="1"/>
</dbReference>
<dbReference type="GO" id="GO:0016592">
    <property type="term" value="C:mediator complex"/>
    <property type="evidence" value="ECO:0007669"/>
    <property type="project" value="InterPro"/>
</dbReference>
<organism evidence="7 8">
    <name type="scientific">Oopsacas minuta</name>
    <dbReference type="NCBI Taxonomy" id="111878"/>
    <lineage>
        <taxon>Eukaryota</taxon>
        <taxon>Metazoa</taxon>
        <taxon>Porifera</taxon>
        <taxon>Hexactinellida</taxon>
        <taxon>Hexasterophora</taxon>
        <taxon>Lyssacinosida</taxon>
        <taxon>Leucopsacidae</taxon>
        <taxon>Oopsacas</taxon>
    </lineage>
</organism>
<evidence type="ECO:0000256" key="6">
    <source>
        <dbReference type="RuleBase" id="RU364147"/>
    </source>
</evidence>
<dbReference type="GO" id="GO:0003712">
    <property type="term" value="F:transcription coregulator activity"/>
    <property type="evidence" value="ECO:0007669"/>
    <property type="project" value="InterPro"/>
</dbReference>
<keyword evidence="4 6" id="KW-0539">Nucleus</keyword>
<evidence type="ECO:0000256" key="2">
    <source>
        <dbReference type="ARBA" id="ARBA00008186"/>
    </source>
</evidence>
<dbReference type="EMBL" id="JAKMXF010000011">
    <property type="protein sequence ID" value="KAI6661490.1"/>
    <property type="molecule type" value="Genomic_DNA"/>
</dbReference>
<evidence type="ECO:0000256" key="4">
    <source>
        <dbReference type="ARBA" id="ARBA00023242"/>
    </source>
</evidence>
<comment type="subcellular location">
    <subcellularLocation>
        <location evidence="1 6">Nucleus</location>
    </subcellularLocation>
</comment>
<evidence type="ECO:0000313" key="8">
    <source>
        <dbReference type="Proteomes" id="UP001165289"/>
    </source>
</evidence>
<dbReference type="GO" id="GO:0006357">
    <property type="term" value="P:regulation of transcription by RNA polymerase II"/>
    <property type="evidence" value="ECO:0007669"/>
    <property type="project" value="InterPro"/>
</dbReference>
<proteinExistence type="inferred from homology"/>
<gene>
    <name evidence="6" type="primary">MED11</name>
    <name evidence="7" type="ORF">LOD99_13363</name>
</gene>
<dbReference type="Proteomes" id="UP001165289">
    <property type="component" value="Unassembled WGS sequence"/>
</dbReference>
<keyword evidence="6" id="KW-0010">Activator</keyword>
<dbReference type="PANTHER" id="PTHR22890">
    <property type="entry name" value="MEDIATOR OF RNA POLYMERASE II TRANSCRIPTION SUBUNIT 11"/>
    <property type="match status" value="1"/>
</dbReference>
<dbReference type="InterPro" id="IPR019404">
    <property type="entry name" value="Mediator_Med11"/>
</dbReference>
<reference evidence="7 8" key="1">
    <citation type="journal article" date="2023" name="BMC Biol.">
        <title>The compact genome of the sponge Oopsacas minuta (Hexactinellida) is lacking key metazoan core genes.</title>
        <authorList>
            <person name="Santini S."/>
            <person name="Schenkelaars Q."/>
            <person name="Jourda C."/>
            <person name="Duchesne M."/>
            <person name="Belahbib H."/>
            <person name="Rocher C."/>
            <person name="Selva M."/>
            <person name="Riesgo A."/>
            <person name="Vervoort M."/>
            <person name="Leys S.P."/>
            <person name="Kodjabachian L."/>
            <person name="Le Bivic A."/>
            <person name="Borchiellini C."/>
            <person name="Claverie J.M."/>
            <person name="Renard E."/>
        </authorList>
    </citation>
    <scope>NUCLEOTIDE SEQUENCE [LARGE SCALE GENOMIC DNA]</scope>
    <source>
        <strain evidence="7">SPO-2</strain>
    </source>
</reference>
<evidence type="ECO:0000256" key="5">
    <source>
        <dbReference type="ARBA" id="ARBA00032011"/>
    </source>
</evidence>
<sequence length="119" mass="13205">MASHSTGTGIGTTSKRVEDLNQLESEIANVLVYAAESLQELSKDNPIKDVVEHKSAQLFITLHSIEKGLKEQINYLGEVSTSSPHLQSIYGVQKDLCITLEKEAYLRERVEQAQSMSNN</sequence>
<accession>A0AAV7KKL7</accession>
<comment type="similarity">
    <text evidence="2 6">Belongs to the Mediator complex subunit 11 family.</text>
</comment>
<keyword evidence="6" id="KW-0804">Transcription</keyword>
<protein>
    <recommendedName>
        <fullName evidence="3 6">Mediator of RNA polymerase II transcription subunit 11</fullName>
    </recommendedName>
    <alternativeName>
        <fullName evidence="5 6">Mediator complex subunit 11</fullName>
    </alternativeName>
</protein>
<evidence type="ECO:0000256" key="1">
    <source>
        <dbReference type="ARBA" id="ARBA00004123"/>
    </source>
</evidence>